<evidence type="ECO:0000256" key="9">
    <source>
        <dbReference type="ARBA" id="ARBA00034060"/>
    </source>
</evidence>
<keyword evidence="3 10" id="KW-0812">Transmembrane</keyword>
<keyword evidence="13" id="KW-1185">Reference proteome</keyword>
<dbReference type="CTD" id="54977"/>
<dbReference type="EnsemblMetazoa" id="XM_030984516">
    <property type="protein sequence ID" value="XP_030840376"/>
    <property type="gene ID" value="LOC575691"/>
</dbReference>
<feature type="repeat" description="Solcar" evidence="11">
    <location>
        <begin position="218"/>
        <end position="302"/>
    </location>
</feature>
<keyword evidence="7 10" id="KW-0496">Mitochondrion</keyword>
<comment type="similarity">
    <text evidence="10">Belongs to the mitochondrial carrier (TC 2.A.29) family. SLC25A38 subfamily.</text>
</comment>
<keyword evidence="5 10" id="KW-0999">Mitochondrion inner membrane</keyword>
<evidence type="ECO:0000256" key="10">
    <source>
        <dbReference type="HAMAP-Rule" id="MF_03064"/>
    </source>
</evidence>
<dbReference type="EnsemblMetazoa" id="XM_030984519">
    <property type="protein sequence ID" value="XP_030840379"/>
    <property type="gene ID" value="LOC575691"/>
</dbReference>
<evidence type="ECO:0000313" key="12">
    <source>
        <dbReference type="EnsemblMetazoa" id="XP_030840379"/>
    </source>
</evidence>
<proteinExistence type="inferred from homology"/>
<dbReference type="OrthoDB" id="1924968at2759"/>
<evidence type="ECO:0000256" key="2">
    <source>
        <dbReference type="ARBA" id="ARBA00022448"/>
    </source>
</evidence>
<comment type="catalytic activity">
    <reaction evidence="9 10">
        <text>glycine(in) = glycine(out)</text>
        <dbReference type="Rhea" id="RHEA:70715"/>
        <dbReference type="ChEBI" id="CHEBI:57305"/>
    </reaction>
</comment>
<dbReference type="InParanoid" id="A0A7M7NQY1"/>
<dbReference type="GO" id="GO:1904983">
    <property type="term" value="P:glycine import into mitochondrion"/>
    <property type="evidence" value="ECO:0000318"/>
    <property type="project" value="GO_Central"/>
</dbReference>
<dbReference type="InterPro" id="IPR023395">
    <property type="entry name" value="MCP_dom_sf"/>
</dbReference>
<comment type="function">
    <text evidence="10">Mitochondrial glycine transporter that imports glycine into the mitochondrial matrix. Plays an important role in providing glycine for the first enzymatic step in heme biosynthesis, the condensation of glycine with succinyl-CoA to produce 5-aminolevulinate (ALA) in the miochondrial matrix.</text>
</comment>
<dbReference type="RefSeq" id="XP_030840376.1">
    <property type="nucleotide sequence ID" value="XM_030984516.1"/>
</dbReference>
<dbReference type="KEGG" id="spu:575691"/>
<dbReference type="GO" id="GO:0005743">
    <property type="term" value="C:mitochondrial inner membrane"/>
    <property type="evidence" value="ECO:0007669"/>
    <property type="project" value="UniProtKB-SubCell"/>
</dbReference>
<dbReference type="Proteomes" id="UP000007110">
    <property type="component" value="Unassembled WGS sequence"/>
</dbReference>
<dbReference type="InterPro" id="IPR030847">
    <property type="entry name" value="Hem25/SLC25A38"/>
</dbReference>
<dbReference type="PROSITE" id="PS50920">
    <property type="entry name" value="SOLCAR"/>
    <property type="match status" value="3"/>
</dbReference>
<dbReference type="RefSeq" id="XP_030840379.1">
    <property type="nucleotide sequence ID" value="XM_030984519.1"/>
</dbReference>
<evidence type="ECO:0000256" key="5">
    <source>
        <dbReference type="ARBA" id="ARBA00022792"/>
    </source>
</evidence>
<name>A0A7M7NQY1_STRPU</name>
<dbReference type="FunCoup" id="A0A7M7NQY1">
    <property type="interactions" value="1013"/>
</dbReference>
<dbReference type="Gene3D" id="1.50.40.10">
    <property type="entry name" value="Mitochondrial carrier domain"/>
    <property type="match status" value="1"/>
</dbReference>
<keyword evidence="6 10" id="KW-1133">Transmembrane helix</keyword>
<dbReference type="InterPro" id="IPR018108">
    <property type="entry name" value="MCP_transmembrane"/>
</dbReference>
<comment type="subcellular location">
    <subcellularLocation>
        <location evidence="1">Membrane</location>
        <topology evidence="1">Multi-pass membrane protein</topology>
    </subcellularLocation>
    <subcellularLocation>
        <location evidence="10">Mitochondrion inner membrane</location>
        <topology evidence="10">Multi-pass membrane protein</topology>
    </subcellularLocation>
</comment>
<keyword evidence="2 10" id="KW-0813">Transport</keyword>
<dbReference type="SUPFAM" id="SSF103506">
    <property type="entry name" value="Mitochondrial carrier"/>
    <property type="match status" value="1"/>
</dbReference>
<dbReference type="GO" id="GO:0015187">
    <property type="term" value="F:glycine transmembrane transporter activity"/>
    <property type="evidence" value="ECO:0000318"/>
    <property type="project" value="GO_Central"/>
</dbReference>
<dbReference type="HAMAP" id="MF_03064">
    <property type="entry name" value="SLC25A38"/>
    <property type="match status" value="1"/>
</dbReference>
<keyword evidence="4 10" id="KW-0677">Repeat</keyword>
<accession>A0A7M7NQY1</accession>
<evidence type="ECO:0000256" key="4">
    <source>
        <dbReference type="ARBA" id="ARBA00022737"/>
    </source>
</evidence>
<dbReference type="OMA" id="CIHPEST"/>
<protein>
    <recommendedName>
        <fullName evidence="10">Mitochondrial glycine transporter</fullName>
    </recommendedName>
    <alternativeName>
        <fullName evidence="10">Solute carrier family 25 member 38 homolog</fullName>
    </alternativeName>
</protein>
<evidence type="ECO:0000256" key="8">
    <source>
        <dbReference type="ARBA" id="ARBA00023136"/>
    </source>
</evidence>
<feature type="repeat" description="Solcar" evidence="11">
    <location>
        <begin position="25"/>
        <end position="120"/>
    </location>
</feature>
<organism evidence="12 13">
    <name type="scientific">Strongylocentrotus purpuratus</name>
    <name type="common">Purple sea urchin</name>
    <dbReference type="NCBI Taxonomy" id="7668"/>
    <lineage>
        <taxon>Eukaryota</taxon>
        <taxon>Metazoa</taxon>
        <taxon>Echinodermata</taxon>
        <taxon>Eleutherozoa</taxon>
        <taxon>Echinozoa</taxon>
        <taxon>Echinoidea</taxon>
        <taxon>Euechinoidea</taxon>
        <taxon>Echinacea</taxon>
        <taxon>Camarodonta</taxon>
        <taxon>Echinidea</taxon>
        <taxon>Strongylocentrotidae</taxon>
        <taxon>Strongylocentrotus</taxon>
    </lineage>
</organism>
<dbReference type="PANTHER" id="PTHR46181:SF3">
    <property type="entry name" value="MITOCHONDRIAL GLYCINE TRANSPORTER"/>
    <property type="match status" value="1"/>
</dbReference>
<evidence type="ECO:0000313" key="13">
    <source>
        <dbReference type="Proteomes" id="UP000007110"/>
    </source>
</evidence>
<evidence type="ECO:0000256" key="7">
    <source>
        <dbReference type="ARBA" id="ARBA00023128"/>
    </source>
</evidence>
<evidence type="ECO:0000256" key="11">
    <source>
        <dbReference type="PROSITE-ProRule" id="PRU00282"/>
    </source>
</evidence>
<dbReference type="AlphaFoldDB" id="A0A7M7NQY1"/>
<feature type="repeat" description="Solcar" evidence="11">
    <location>
        <begin position="126"/>
        <end position="210"/>
    </location>
</feature>
<dbReference type="Pfam" id="PF00153">
    <property type="entry name" value="Mito_carr"/>
    <property type="match status" value="3"/>
</dbReference>
<evidence type="ECO:0000256" key="3">
    <source>
        <dbReference type="ARBA" id="ARBA00022692"/>
    </source>
</evidence>
<reference evidence="13" key="1">
    <citation type="submission" date="2015-02" db="EMBL/GenBank/DDBJ databases">
        <title>Genome sequencing for Strongylocentrotus purpuratus.</title>
        <authorList>
            <person name="Murali S."/>
            <person name="Liu Y."/>
            <person name="Vee V."/>
            <person name="English A."/>
            <person name="Wang M."/>
            <person name="Skinner E."/>
            <person name="Han Y."/>
            <person name="Muzny D.M."/>
            <person name="Worley K.C."/>
            <person name="Gibbs R.A."/>
        </authorList>
    </citation>
    <scope>NUCLEOTIDE SEQUENCE</scope>
</reference>
<reference evidence="12" key="2">
    <citation type="submission" date="2021-01" db="UniProtKB">
        <authorList>
            <consortium name="EnsemblMetazoa"/>
        </authorList>
    </citation>
    <scope>IDENTIFICATION</scope>
</reference>
<dbReference type="PANTHER" id="PTHR46181">
    <property type="entry name" value="MITOCHONDRIAL GLYCINE TRANSPORTER"/>
    <property type="match status" value="1"/>
</dbReference>
<dbReference type="GeneID" id="575691"/>
<dbReference type="GO" id="GO:0005739">
    <property type="term" value="C:mitochondrion"/>
    <property type="evidence" value="ECO:0000318"/>
    <property type="project" value="GO_Central"/>
</dbReference>
<sequence>MSDRVSGHGPEDNTTVSFSTKLLDSPSVKSFLGGVISSTSSCILLQPLDLVKTRIQSARTAAHRHRGPTTPRPKGLLATTVDVAKNERVFGLWQGLSPSLLRTVPGVGLYFLSLHTIQTTLGWTELSASQGLLVGALARCIVGTALLPVTVVKTRFESKQYFYRGIASALRNIHKHEGYKGLYSGLSATLLRDAPFSGLYLAFYTQAKLLVHSASSQVTIPLHFACGVAAGILASSVTQPFDLVKTNMQLNPYKYPTFRSTFKAIIKNQGVTGLFAGMVPRCIRRTLMAAVTWTVYEEMKVRLNLK</sequence>
<evidence type="ECO:0000256" key="1">
    <source>
        <dbReference type="ARBA" id="ARBA00004141"/>
    </source>
</evidence>
<evidence type="ECO:0000256" key="6">
    <source>
        <dbReference type="ARBA" id="ARBA00022989"/>
    </source>
</evidence>
<keyword evidence="8 10" id="KW-0472">Membrane</keyword>